<organism evidence="4 5">
    <name type="scientific">Leersia perrieri</name>
    <dbReference type="NCBI Taxonomy" id="77586"/>
    <lineage>
        <taxon>Eukaryota</taxon>
        <taxon>Viridiplantae</taxon>
        <taxon>Streptophyta</taxon>
        <taxon>Embryophyta</taxon>
        <taxon>Tracheophyta</taxon>
        <taxon>Spermatophyta</taxon>
        <taxon>Magnoliopsida</taxon>
        <taxon>Liliopsida</taxon>
        <taxon>Poales</taxon>
        <taxon>Poaceae</taxon>
        <taxon>BOP clade</taxon>
        <taxon>Oryzoideae</taxon>
        <taxon>Oryzeae</taxon>
        <taxon>Oryzinae</taxon>
        <taxon>Leersia</taxon>
    </lineage>
</organism>
<dbReference type="HOGENOM" id="CLU_607453_0_0_1"/>
<keyword evidence="5" id="KW-1185">Reference proteome</keyword>
<dbReference type="PANTHER" id="PTHR24078:SF577">
    <property type="entry name" value="OS05G0562300 PROTEIN"/>
    <property type="match status" value="1"/>
</dbReference>
<dbReference type="GO" id="GO:0005829">
    <property type="term" value="C:cytosol"/>
    <property type="evidence" value="ECO:0007669"/>
    <property type="project" value="TreeGrafter"/>
</dbReference>
<dbReference type="InterPro" id="IPR002939">
    <property type="entry name" value="DnaJ_C"/>
</dbReference>
<proteinExistence type="predicted"/>
<evidence type="ECO:0000259" key="3">
    <source>
        <dbReference type="Pfam" id="PF21473"/>
    </source>
</evidence>
<feature type="domain" description="Chaperone DnaJ C-terminal" evidence="2">
    <location>
        <begin position="137"/>
        <end position="289"/>
    </location>
</feature>
<dbReference type="Proteomes" id="UP000032180">
    <property type="component" value="Chromosome 5"/>
</dbReference>
<dbReference type="GO" id="GO:0051082">
    <property type="term" value="F:unfolded protein binding"/>
    <property type="evidence" value="ECO:0007669"/>
    <property type="project" value="InterPro"/>
</dbReference>
<feature type="domain" description="Single-stranded DNA binding protein Ssb-like OB fold" evidence="3">
    <location>
        <begin position="324"/>
        <end position="409"/>
    </location>
</feature>
<sequence>MGRLRDSGVRSSISNRPVASLPGVDLIARNQRRGAAEVPAPPRGGEKWKAASLNYLPAFVLMSASGYERPAEASKRTADDILAEFFGSSSPFSGMGGGPGIRMSGGGRGSGFGGGADGHHHGVHAGGGGKAVKAPAIERKLPCSLEELYKGTTKKMKISREIEDNSGGGDLTIEVKPGWKKGTKITFPEKGNEQPNIIPADIVFIIDEKPHPVFTRDGNDLVVTQKIPLAEALSGYTVHLTTLDDRSLTIPISSIIHSGYEEVVSGEGMPIRKGTSKKGNLRVKFDIEFHRRNVPGPCPSPSASTSAPPQRRMCKPVFTTVDQLCPQTHGHTLTARVLFSRTILDKPPLRARLAECLVADQTGAVLFTARNQQVDLVKPGTTVIFRNAKIDMFKRTMRLAVDKWGCIEVAEHASFQVNEDNNGNLMVKFDIKFPSRLTADQKSGVKRLLGQ</sequence>
<dbReference type="PANTHER" id="PTHR24078">
    <property type="entry name" value="DNAJ HOMOLOG SUBFAMILY C MEMBER"/>
    <property type="match status" value="1"/>
</dbReference>
<dbReference type="Pfam" id="PF01556">
    <property type="entry name" value="DnaJ_C"/>
    <property type="match status" value="1"/>
</dbReference>
<reference evidence="5" key="2">
    <citation type="submission" date="2013-12" db="EMBL/GenBank/DDBJ databases">
        <authorList>
            <person name="Yu Y."/>
            <person name="Lee S."/>
            <person name="de Baynast K."/>
            <person name="Wissotski M."/>
            <person name="Liu L."/>
            <person name="Talag J."/>
            <person name="Goicoechea J."/>
            <person name="Angelova A."/>
            <person name="Jetty R."/>
            <person name="Kudrna D."/>
            <person name="Golser W."/>
            <person name="Rivera L."/>
            <person name="Zhang J."/>
            <person name="Wing R."/>
        </authorList>
    </citation>
    <scope>NUCLEOTIDE SEQUENCE</scope>
</reference>
<evidence type="ECO:0000313" key="5">
    <source>
        <dbReference type="Proteomes" id="UP000032180"/>
    </source>
</evidence>
<dbReference type="InterPro" id="IPR012340">
    <property type="entry name" value="NA-bd_OB-fold"/>
</dbReference>
<name>A0A0D9WJP6_9ORYZ</name>
<keyword evidence="1" id="KW-0143">Chaperone</keyword>
<dbReference type="GO" id="GO:0051087">
    <property type="term" value="F:protein-folding chaperone binding"/>
    <property type="evidence" value="ECO:0007669"/>
    <property type="project" value="TreeGrafter"/>
</dbReference>
<accession>A0A0D9WJP6</accession>
<dbReference type="CDD" id="cd04491">
    <property type="entry name" value="SoSSB_OBF"/>
    <property type="match status" value="1"/>
</dbReference>
<dbReference type="Gene3D" id="2.40.50.140">
    <property type="entry name" value="Nucleic acid-binding proteins"/>
    <property type="match status" value="1"/>
</dbReference>
<dbReference type="Gene3D" id="2.60.260.20">
    <property type="entry name" value="Urease metallochaperone UreE, N-terminal domain"/>
    <property type="match status" value="2"/>
</dbReference>
<dbReference type="AlphaFoldDB" id="A0A0D9WJP6"/>
<dbReference type="FunFam" id="2.60.260.20:FF:000006">
    <property type="entry name" value="DnaJ subfamily B member 13"/>
    <property type="match status" value="1"/>
</dbReference>
<evidence type="ECO:0000313" key="4">
    <source>
        <dbReference type="EnsemblPlants" id="LPERR05G21360.1"/>
    </source>
</evidence>
<dbReference type="GO" id="GO:0006457">
    <property type="term" value="P:protein folding"/>
    <property type="evidence" value="ECO:0007669"/>
    <property type="project" value="InterPro"/>
</dbReference>
<dbReference type="CDD" id="cd10747">
    <property type="entry name" value="DnaJ_C"/>
    <property type="match status" value="1"/>
</dbReference>
<evidence type="ECO:0000256" key="1">
    <source>
        <dbReference type="ARBA" id="ARBA00023186"/>
    </source>
</evidence>
<reference evidence="4 5" key="1">
    <citation type="submission" date="2012-08" db="EMBL/GenBank/DDBJ databases">
        <title>Oryza genome evolution.</title>
        <authorList>
            <person name="Wing R.A."/>
        </authorList>
    </citation>
    <scope>NUCLEOTIDE SEQUENCE</scope>
</reference>
<dbReference type="SUPFAM" id="SSF49493">
    <property type="entry name" value="HSP40/DnaJ peptide-binding domain"/>
    <property type="match status" value="2"/>
</dbReference>
<reference evidence="4" key="3">
    <citation type="submission" date="2015-04" db="UniProtKB">
        <authorList>
            <consortium name="EnsemblPlants"/>
        </authorList>
    </citation>
    <scope>IDENTIFICATION</scope>
</reference>
<dbReference type="EnsemblPlants" id="LPERR05G21360.1">
    <property type="protein sequence ID" value="LPERR05G21360.1"/>
    <property type="gene ID" value="LPERR05G21360"/>
</dbReference>
<dbReference type="InterPro" id="IPR048970">
    <property type="entry name" value="OB_Ssb-like"/>
</dbReference>
<dbReference type="Pfam" id="PF21473">
    <property type="entry name" value="OB_Ssb-like"/>
    <property type="match status" value="1"/>
</dbReference>
<dbReference type="SUPFAM" id="SSF50249">
    <property type="entry name" value="Nucleic acid-binding proteins"/>
    <property type="match status" value="1"/>
</dbReference>
<dbReference type="InterPro" id="IPR008971">
    <property type="entry name" value="HSP40/DnaJ_pept-bd"/>
</dbReference>
<dbReference type="FunFam" id="2.60.260.20:FF:000002">
    <property type="entry name" value="Dnaj homolog subfamily b member"/>
    <property type="match status" value="1"/>
</dbReference>
<dbReference type="eggNOG" id="KOG0714">
    <property type="taxonomic scope" value="Eukaryota"/>
</dbReference>
<protein>
    <submittedName>
        <fullName evidence="4">Uncharacterized protein</fullName>
    </submittedName>
</protein>
<dbReference type="STRING" id="77586.A0A0D9WJP6"/>
<dbReference type="Gramene" id="LPERR05G21360.1">
    <property type="protein sequence ID" value="LPERR05G21360.1"/>
    <property type="gene ID" value="LPERR05G21360"/>
</dbReference>
<dbReference type="InterPro" id="IPR051339">
    <property type="entry name" value="DnaJ_subfamily_B"/>
</dbReference>
<evidence type="ECO:0000259" key="2">
    <source>
        <dbReference type="Pfam" id="PF01556"/>
    </source>
</evidence>